<dbReference type="GO" id="GO:0030170">
    <property type="term" value="F:pyridoxal phosphate binding"/>
    <property type="evidence" value="ECO:0007669"/>
    <property type="project" value="InterPro"/>
</dbReference>
<dbReference type="InterPro" id="IPR015424">
    <property type="entry name" value="PyrdxlP-dep_Trfase"/>
</dbReference>
<evidence type="ECO:0000313" key="6">
    <source>
        <dbReference type="EMBL" id="CAF0865347.1"/>
    </source>
</evidence>
<keyword evidence="3" id="KW-0808">Transferase</keyword>
<dbReference type="OrthoDB" id="691673at2759"/>
<name>A0A813X1Y7_9BILA</name>
<sequence>MTEIKFKITAISYSTSELKQIQPNVDNCLMYLKKLQEHFKSFDSLKLERQLLNRCIYKNWNARHMELGIQTGKRTVKLLERLFQLYSLYVNIEQILSIYKPTDIHIVLPTRDTLNKYMKILYRSKKMMIKIGIISKKCVAQLFQRSPPSTISFAGGSPNVSLFPFKDATITLTDDTTIKLDPSAMAKALQYLPTPGLPDMLTWFRKLQEHYHHPKDFDSYDLCITTGSMEGLAKVFELLLNQGDPILIDSPCYSGSLDFLRAFGADIHSIPTDSFGMSAKHLEETLFNWNDKNRLPKALYTIPNGSNPTGTTMSVERKKEIYR</sequence>
<protein>
    <recommendedName>
        <fullName evidence="5">Aminotransferase class I/classII large domain-containing protein</fullName>
    </recommendedName>
</protein>
<evidence type="ECO:0000256" key="2">
    <source>
        <dbReference type="ARBA" id="ARBA00022576"/>
    </source>
</evidence>
<dbReference type="EMBL" id="CAJNOQ010001069">
    <property type="protein sequence ID" value="CAF0865347.1"/>
    <property type="molecule type" value="Genomic_DNA"/>
</dbReference>
<evidence type="ECO:0000256" key="1">
    <source>
        <dbReference type="ARBA" id="ARBA00001933"/>
    </source>
</evidence>
<dbReference type="SUPFAM" id="SSF53383">
    <property type="entry name" value="PLP-dependent transferases"/>
    <property type="match status" value="1"/>
</dbReference>
<feature type="non-terminal residue" evidence="6">
    <location>
        <position position="323"/>
    </location>
</feature>
<reference evidence="6" key="1">
    <citation type="submission" date="2021-02" db="EMBL/GenBank/DDBJ databases">
        <authorList>
            <person name="Nowell W R."/>
        </authorList>
    </citation>
    <scope>NUCLEOTIDE SEQUENCE</scope>
</reference>
<dbReference type="EMBL" id="CAJOBC010001069">
    <property type="protein sequence ID" value="CAF3652865.1"/>
    <property type="molecule type" value="Genomic_DNA"/>
</dbReference>
<organism evidence="6 8">
    <name type="scientific">Didymodactylos carnosus</name>
    <dbReference type="NCBI Taxonomy" id="1234261"/>
    <lineage>
        <taxon>Eukaryota</taxon>
        <taxon>Metazoa</taxon>
        <taxon>Spiralia</taxon>
        <taxon>Gnathifera</taxon>
        <taxon>Rotifera</taxon>
        <taxon>Eurotatoria</taxon>
        <taxon>Bdelloidea</taxon>
        <taxon>Philodinida</taxon>
        <taxon>Philodinidae</taxon>
        <taxon>Didymodactylos</taxon>
    </lineage>
</organism>
<comment type="caution">
    <text evidence="6">The sequence shown here is derived from an EMBL/GenBank/DDBJ whole genome shotgun (WGS) entry which is preliminary data.</text>
</comment>
<proteinExistence type="predicted"/>
<dbReference type="PANTHER" id="PTHR42790:SF19">
    <property type="entry name" value="KYNURENINE_ALPHA-AMINOADIPATE AMINOTRANSFERASE, MITOCHONDRIAL"/>
    <property type="match status" value="1"/>
</dbReference>
<dbReference type="Proteomes" id="UP000663829">
    <property type="component" value="Unassembled WGS sequence"/>
</dbReference>
<evidence type="ECO:0000256" key="4">
    <source>
        <dbReference type="ARBA" id="ARBA00022898"/>
    </source>
</evidence>
<dbReference type="InterPro" id="IPR004839">
    <property type="entry name" value="Aminotransferase_I/II_large"/>
</dbReference>
<evidence type="ECO:0000256" key="3">
    <source>
        <dbReference type="ARBA" id="ARBA00022679"/>
    </source>
</evidence>
<dbReference type="AlphaFoldDB" id="A0A813X1Y7"/>
<accession>A0A813X1Y7</accession>
<gene>
    <name evidence="6" type="ORF">GPM918_LOCUS6807</name>
    <name evidence="7" type="ORF">SRO942_LOCUS6807</name>
</gene>
<evidence type="ECO:0000313" key="8">
    <source>
        <dbReference type="Proteomes" id="UP000663829"/>
    </source>
</evidence>
<evidence type="ECO:0000259" key="5">
    <source>
        <dbReference type="Pfam" id="PF00155"/>
    </source>
</evidence>
<dbReference type="InterPro" id="IPR015421">
    <property type="entry name" value="PyrdxlP-dep_Trfase_major"/>
</dbReference>
<dbReference type="CDD" id="cd00609">
    <property type="entry name" value="AAT_like"/>
    <property type="match status" value="1"/>
</dbReference>
<dbReference type="Gene3D" id="3.40.640.10">
    <property type="entry name" value="Type I PLP-dependent aspartate aminotransferase-like (Major domain)"/>
    <property type="match status" value="1"/>
</dbReference>
<keyword evidence="4" id="KW-0663">Pyridoxal phosphate</keyword>
<evidence type="ECO:0000313" key="7">
    <source>
        <dbReference type="EMBL" id="CAF3652865.1"/>
    </source>
</evidence>
<dbReference type="Proteomes" id="UP000681722">
    <property type="component" value="Unassembled WGS sequence"/>
</dbReference>
<dbReference type="GO" id="GO:1901605">
    <property type="term" value="P:alpha-amino acid metabolic process"/>
    <property type="evidence" value="ECO:0007669"/>
    <property type="project" value="TreeGrafter"/>
</dbReference>
<dbReference type="Pfam" id="PF00155">
    <property type="entry name" value="Aminotran_1_2"/>
    <property type="match status" value="1"/>
</dbReference>
<dbReference type="InterPro" id="IPR050859">
    <property type="entry name" value="Class-I_PLP-dep_aminotransf"/>
</dbReference>
<keyword evidence="2" id="KW-0032">Aminotransferase</keyword>
<dbReference type="PANTHER" id="PTHR42790">
    <property type="entry name" value="AMINOTRANSFERASE"/>
    <property type="match status" value="1"/>
</dbReference>
<comment type="cofactor">
    <cofactor evidence="1">
        <name>pyridoxal 5'-phosphate</name>
        <dbReference type="ChEBI" id="CHEBI:597326"/>
    </cofactor>
</comment>
<keyword evidence="8" id="KW-1185">Reference proteome</keyword>
<feature type="domain" description="Aminotransferase class I/classII large" evidence="5">
    <location>
        <begin position="184"/>
        <end position="321"/>
    </location>
</feature>
<dbReference type="GO" id="GO:0016212">
    <property type="term" value="F:kynurenine-oxoglutarate transaminase activity"/>
    <property type="evidence" value="ECO:0007669"/>
    <property type="project" value="TreeGrafter"/>
</dbReference>